<evidence type="ECO:0000313" key="5">
    <source>
        <dbReference type="Proteomes" id="UP001501425"/>
    </source>
</evidence>
<comment type="caution">
    <text evidence="3">The sequence shown here is derived from an EMBL/GenBank/DDBJ whole genome shotgun (WGS) entry which is preliminary data.</text>
</comment>
<dbReference type="GO" id="GO:0003677">
    <property type="term" value="F:DNA binding"/>
    <property type="evidence" value="ECO:0007669"/>
    <property type="project" value="TreeGrafter"/>
</dbReference>
<dbReference type="GO" id="GO:0003904">
    <property type="term" value="F:deoxyribodipyrimidine photo-lyase activity"/>
    <property type="evidence" value="ECO:0007669"/>
    <property type="project" value="UniProtKB-EC"/>
</dbReference>
<dbReference type="EMBL" id="JBEDNW010000003">
    <property type="protein sequence ID" value="MEZ3167142.1"/>
    <property type="molecule type" value="Genomic_DNA"/>
</dbReference>
<dbReference type="GO" id="GO:0071949">
    <property type="term" value="F:FAD binding"/>
    <property type="evidence" value="ECO:0007669"/>
    <property type="project" value="TreeGrafter"/>
</dbReference>
<keyword evidence="6" id="KW-1185">Reference proteome</keyword>
<proteinExistence type="predicted"/>
<organism evidence="3 5">
    <name type="scientific">Halorubrum ejinorense</name>
    <dbReference type="NCBI Taxonomy" id="425309"/>
    <lineage>
        <taxon>Archaea</taxon>
        <taxon>Methanobacteriati</taxon>
        <taxon>Methanobacteriota</taxon>
        <taxon>Stenosarchaea group</taxon>
        <taxon>Halobacteria</taxon>
        <taxon>Halobacteriales</taxon>
        <taxon>Haloferacaceae</taxon>
        <taxon>Halorubrum</taxon>
    </lineage>
</organism>
<dbReference type="RefSeq" id="WP_343779555.1">
    <property type="nucleotide sequence ID" value="NZ_BAAADQ010000013.1"/>
</dbReference>
<dbReference type="AlphaFoldDB" id="A0AAV3SUS6"/>
<name>A0AAV3SUS6_9EURY</name>
<dbReference type="InterPro" id="IPR002081">
    <property type="entry name" value="Cryptochrome/DNA_photolyase_1"/>
</dbReference>
<evidence type="ECO:0000256" key="1">
    <source>
        <dbReference type="SAM" id="MobiDB-lite"/>
    </source>
</evidence>
<dbReference type="EMBL" id="BAAADQ010000013">
    <property type="protein sequence ID" value="GAA0548921.1"/>
    <property type="molecule type" value="Genomic_DNA"/>
</dbReference>
<accession>A0AAV3SUS6</accession>
<dbReference type="Proteomes" id="UP001567571">
    <property type="component" value="Unassembled WGS sequence"/>
</dbReference>
<protein>
    <submittedName>
        <fullName evidence="4">Deoxyribodipyrimidine photo-lyase</fullName>
        <ecNumber evidence="4">4.1.99.3</ecNumber>
    </submittedName>
</protein>
<feature type="region of interest" description="Disordered" evidence="1">
    <location>
        <begin position="126"/>
        <end position="146"/>
    </location>
</feature>
<dbReference type="PANTHER" id="PTHR11455">
    <property type="entry name" value="CRYPTOCHROME"/>
    <property type="match status" value="1"/>
</dbReference>
<dbReference type="Gene3D" id="3.40.50.620">
    <property type="entry name" value="HUPs"/>
    <property type="match status" value="1"/>
</dbReference>
<evidence type="ECO:0000259" key="2">
    <source>
        <dbReference type="PROSITE" id="PS51645"/>
    </source>
</evidence>
<dbReference type="Proteomes" id="UP001501425">
    <property type="component" value="Unassembled WGS sequence"/>
</dbReference>
<gene>
    <name evidence="4" type="ORF">ABNG02_07370</name>
    <name evidence="3" type="ORF">GCM10008994_24830</name>
</gene>
<evidence type="ECO:0000313" key="4">
    <source>
        <dbReference type="EMBL" id="MEZ3167142.1"/>
    </source>
</evidence>
<sequence>MQLHWHRRNLRPHPNPALSAALTAAERADSRVVSAFVLDDAILSRANGLGVAFMLGSLRALRDWYRDRGSDLVIQRGDPTDVVGHIAESVGAERVVWNRDHSRLARQRDRAVRRALTRAGVAYASVPSGRPTELTPSATPPSDPAARLATPDALRIENEAVPRLEDLGEDAYDSAPLTFGTESARNRLRALSNGTTYRQCDERRRRQLARYGERLRPAAHSYRGAGSLNIFEPPPAPTVLRFASGD</sequence>
<keyword evidence="4" id="KW-0456">Lyase</keyword>
<dbReference type="InterPro" id="IPR036155">
    <property type="entry name" value="Crypto/Photolyase_N_sf"/>
</dbReference>
<evidence type="ECO:0000313" key="3">
    <source>
        <dbReference type="EMBL" id="GAA0548921.1"/>
    </source>
</evidence>
<reference evidence="3" key="2">
    <citation type="submission" date="2023-12" db="EMBL/GenBank/DDBJ databases">
        <authorList>
            <person name="Sun Q."/>
            <person name="Inoue M."/>
        </authorList>
    </citation>
    <scope>NUCLEOTIDE SEQUENCE</scope>
    <source>
        <strain evidence="3">JCM 14265</strain>
    </source>
</reference>
<dbReference type="PROSITE" id="PS51645">
    <property type="entry name" value="PHR_CRY_ALPHA_BETA"/>
    <property type="match status" value="1"/>
</dbReference>
<dbReference type="SUPFAM" id="SSF52425">
    <property type="entry name" value="Cryptochrome/photolyase, N-terminal domain"/>
    <property type="match status" value="1"/>
</dbReference>
<reference evidence="4 6" key="3">
    <citation type="submission" date="2024-06" db="EMBL/GenBank/DDBJ databases">
        <title>Halorubrum miltondacostae sp. nov., a potential PHA producer isolated from an inland solar saltern in Rio Maior, Portugal.</title>
        <authorList>
            <person name="Albuquerque L."/>
            <person name="Viver T."/>
            <person name="Barroso C."/>
            <person name="Claudino R."/>
            <person name="Galvan M."/>
            <person name="Simoes G."/>
            <person name="Lobo Da Cunha A."/>
            <person name="Egas C."/>
        </authorList>
    </citation>
    <scope>NUCLEOTIDE SEQUENCE [LARGE SCALE GENOMIC DNA]</scope>
    <source>
        <strain evidence="4 6">DSM 18646</strain>
    </source>
</reference>
<evidence type="ECO:0000313" key="6">
    <source>
        <dbReference type="Proteomes" id="UP001567571"/>
    </source>
</evidence>
<dbReference type="Pfam" id="PF00875">
    <property type="entry name" value="DNA_photolyase"/>
    <property type="match status" value="1"/>
</dbReference>
<dbReference type="PANTHER" id="PTHR11455:SF9">
    <property type="entry name" value="CRYPTOCHROME CIRCADIAN CLOCK 5 ISOFORM X1"/>
    <property type="match status" value="1"/>
</dbReference>
<reference evidence="3" key="1">
    <citation type="journal article" date="2014" name="Int. J. Syst. Evol. Microbiol.">
        <title>Complete genome sequence of Corynebacterium casei LMG S-19264T (=DSM 44701T), isolated from a smear-ripened cheese.</title>
        <authorList>
            <consortium name="US DOE Joint Genome Institute (JGI-PGF)"/>
            <person name="Walter F."/>
            <person name="Albersmeier A."/>
            <person name="Kalinowski J."/>
            <person name="Ruckert C."/>
        </authorList>
    </citation>
    <scope>NUCLEOTIDE SEQUENCE</scope>
    <source>
        <strain evidence="3">JCM 14265</strain>
    </source>
</reference>
<dbReference type="InterPro" id="IPR014729">
    <property type="entry name" value="Rossmann-like_a/b/a_fold"/>
</dbReference>
<dbReference type="EC" id="4.1.99.3" evidence="4"/>
<feature type="domain" description="Photolyase/cryptochrome alpha/beta" evidence="2">
    <location>
        <begin position="1"/>
        <end position="131"/>
    </location>
</feature>
<dbReference type="InterPro" id="IPR006050">
    <property type="entry name" value="DNA_photolyase_N"/>
</dbReference>